<feature type="transmembrane region" description="Helical" evidence="1">
    <location>
        <begin position="701"/>
        <end position="719"/>
    </location>
</feature>
<evidence type="ECO:0000256" key="1">
    <source>
        <dbReference type="SAM" id="Phobius"/>
    </source>
</evidence>
<comment type="caution">
    <text evidence="2">The sequence shown here is derived from an EMBL/GenBank/DDBJ whole genome shotgun (WGS) entry which is preliminary data.</text>
</comment>
<reference evidence="2 3" key="1">
    <citation type="journal article" date="2018" name="IMA Fungus">
        <title>IMA Genome-F 9: Draft genome sequence of Annulohypoxylon stygium, Aspergillus mulundensis, Berkeleyomyces basicola (syn. Thielaviopsis basicola), Ceratocystis smalleyi, two Cercospora beticola strains, Coleophoma cylindrospora, Fusarium fracticaudum, Phialophora cf. hyalina, and Morchella septimelata.</title>
        <authorList>
            <person name="Wingfield B.D."/>
            <person name="Bills G.F."/>
            <person name="Dong Y."/>
            <person name="Huang W."/>
            <person name="Nel W.J."/>
            <person name="Swalarsk-Parry B.S."/>
            <person name="Vaghefi N."/>
            <person name="Wilken P.M."/>
            <person name="An Z."/>
            <person name="de Beer Z.W."/>
            <person name="De Vos L."/>
            <person name="Chen L."/>
            <person name="Duong T.A."/>
            <person name="Gao Y."/>
            <person name="Hammerbacher A."/>
            <person name="Kikkert J.R."/>
            <person name="Li Y."/>
            <person name="Li H."/>
            <person name="Li K."/>
            <person name="Li Q."/>
            <person name="Liu X."/>
            <person name="Ma X."/>
            <person name="Naidoo K."/>
            <person name="Pethybridge S.J."/>
            <person name="Sun J."/>
            <person name="Steenkamp E.T."/>
            <person name="van der Nest M.A."/>
            <person name="van Wyk S."/>
            <person name="Wingfield M.J."/>
            <person name="Xiong C."/>
            <person name="Yue Q."/>
            <person name="Zhang X."/>
        </authorList>
    </citation>
    <scope>NUCLEOTIDE SEQUENCE [LARGE SCALE GENOMIC DNA]</scope>
    <source>
        <strain evidence="2 3">BP6252</strain>
    </source>
</reference>
<name>A0A3D8SQA9_9HELO</name>
<evidence type="ECO:0000313" key="3">
    <source>
        <dbReference type="Proteomes" id="UP000256645"/>
    </source>
</evidence>
<feature type="transmembrane region" description="Helical" evidence="1">
    <location>
        <begin position="625"/>
        <end position="647"/>
    </location>
</feature>
<dbReference type="AlphaFoldDB" id="A0A3D8SQA9"/>
<keyword evidence="3" id="KW-1185">Reference proteome</keyword>
<sequence>MAFTQNETSLAWSFKRYGMLILVALFIFTAGLFSGNNSHNGAVQVVRPRSLDEASTINELNAIIAAHNEHLRQRDEEAQLASRSLFSALGDALQSGASSVESSISSLLPNASSLIGSLTAGINTTSLIDSLGPPANSLGVGLASGAMTALKLQVENKTVPSGIAGVAQSLGSGLTSTIFSSANITALLNSPPALSANSTVGLAALSLAQGLGGGAVFGLNINKADTVMFNTSGLNGVVGNFGQGLAASALGSININSLTSGFGSIASKMRKRATETNSTLGLGSLSNLNIADIAGGFGTGLGQGAAIGLGFQADASAPSNDSSPAVVSQVFAKGLVASFLSNGTLTKAAASFTASTGNSSSLDGNDTTASSTSSFGGLSLGNINIASAAEGLAVGLVSGAGSQVMSLRLISADTTSFNDTVGGAATSFGRGLGSEGAKLVSQILGTSIVATPMKHKRSLAETAGFVSFSGKSLTKREDTANATDLASVLSNLNASNINPLMQTGLDALTCEGVGGLAGVFVGLILSGTVDVNKLKFSGNLTLPDQDFVIRSGGNTYALNPSKGLTTATVNNTAIISYVVLAVLHIVLAILAYFIMLPLVMLAFSCQRITKLMQSANGTAAPLPKWIVLMGYAILPLSLIVFILGIAFRASAKHFATAHAVIGLIVFFQTIAAGVTTQMLYPPMSTSPPAYPNQNLSKAHKANIGLLLLTSTITLLSGFADLSSVSVCVTNVVPSVVWMTLSLLILTPIILAAGSEALKWWLSKTPKSNAVIKSQISIVRDEKADLKDTYGVV</sequence>
<accession>A0A3D8SQA9</accession>
<feature type="transmembrane region" description="Helical" evidence="1">
    <location>
        <begin position="659"/>
        <end position="680"/>
    </location>
</feature>
<keyword evidence="1" id="KW-1133">Transmembrane helix</keyword>
<gene>
    <name evidence="2" type="ORF">BP6252_00504</name>
</gene>
<dbReference type="Proteomes" id="UP000256645">
    <property type="component" value="Unassembled WGS sequence"/>
</dbReference>
<keyword evidence="1" id="KW-0812">Transmembrane</keyword>
<feature type="transmembrane region" description="Helical" evidence="1">
    <location>
        <begin position="574"/>
        <end position="604"/>
    </location>
</feature>
<protein>
    <recommendedName>
        <fullName evidence="4">Cytochrome b561 domain-containing protein</fullName>
    </recommendedName>
</protein>
<dbReference type="OrthoDB" id="5148443at2759"/>
<keyword evidence="1" id="KW-0472">Membrane</keyword>
<feature type="transmembrane region" description="Helical" evidence="1">
    <location>
        <begin position="17"/>
        <end position="35"/>
    </location>
</feature>
<proteinExistence type="predicted"/>
<feature type="transmembrane region" description="Helical" evidence="1">
    <location>
        <begin position="731"/>
        <end position="753"/>
    </location>
</feature>
<evidence type="ECO:0008006" key="4">
    <source>
        <dbReference type="Google" id="ProtNLM"/>
    </source>
</evidence>
<dbReference type="EMBL" id="PDLM01000001">
    <property type="protein sequence ID" value="RDW88472.1"/>
    <property type="molecule type" value="Genomic_DNA"/>
</dbReference>
<evidence type="ECO:0000313" key="2">
    <source>
        <dbReference type="EMBL" id="RDW88472.1"/>
    </source>
</evidence>
<organism evidence="2 3">
    <name type="scientific">Coleophoma cylindrospora</name>
    <dbReference type="NCBI Taxonomy" id="1849047"/>
    <lineage>
        <taxon>Eukaryota</taxon>
        <taxon>Fungi</taxon>
        <taxon>Dikarya</taxon>
        <taxon>Ascomycota</taxon>
        <taxon>Pezizomycotina</taxon>
        <taxon>Leotiomycetes</taxon>
        <taxon>Helotiales</taxon>
        <taxon>Dermateaceae</taxon>
        <taxon>Coleophoma</taxon>
    </lineage>
</organism>